<gene>
    <name evidence="7" type="ORF">SAMN04488120_11725</name>
</gene>
<reference evidence="7 8" key="1">
    <citation type="submission" date="2016-10" db="EMBL/GenBank/DDBJ databases">
        <authorList>
            <person name="de Groot N.N."/>
        </authorList>
    </citation>
    <scope>NUCLEOTIDE SEQUENCE [LARGE SCALE GENOMIC DNA]</scope>
    <source>
        <strain evidence="7 8">DSM 23609</strain>
    </source>
</reference>
<dbReference type="Gene3D" id="3.90.1150.10">
    <property type="entry name" value="Aspartate Aminotransferase, domain 1"/>
    <property type="match status" value="1"/>
</dbReference>
<dbReference type="InterPro" id="IPR015422">
    <property type="entry name" value="PyrdxlP-dep_Trfase_small"/>
</dbReference>
<proteinExistence type="inferred from homology"/>
<evidence type="ECO:0000256" key="3">
    <source>
        <dbReference type="ARBA" id="ARBA00022576"/>
    </source>
</evidence>
<evidence type="ECO:0000313" key="7">
    <source>
        <dbReference type="EMBL" id="SFF65074.1"/>
    </source>
</evidence>
<name>A0A1I2KDN6_9GAMM</name>
<dbReference type="InterPro" id="IPR050596">
    <property type="entry name" value="AspAT/PAT-like"/>
</dbReference>
<dbReference type="InterPro" id="IPR004839">
    <property type="entry name" value="Aminotransferase_I/II_large"/>
</dbReference>
<organism evidence="7 8">
    <name type="scientific">Fontimonas thermophila</name>
    <dbReference type="NCBI Taxonomy" id="1076937"/>
    <lineage>
        <taxon>Bacteria</taxon>
        <taxon>Pseudomonadati</taxon>
        <taxon>Pseudomonadota</taxon>
        <taxon>Gammaproteobacteria</taxon>
        <taxon>Nevskiales</taxon>
        <taxon>Nevskiaceae</taxon>
        <taxon>Fontimonas</taxon>
    </lineage>
</organism>
<keyword evidence="3 7" id="KW-0032">Aminotransferase</keyword>
<dbReference type="STRING" id="1076937.SAMN04488120_11725"/>
<dbReference type="GO" id="GO:0030170">
    <property type="term" value="F:pyridoxal phosphate binding"/>
    <property type="evidence" value="ECO:0007669"/>
    <property type="project" value="InterPro"/>
</dbReference>
<dbReference type="FunFam" id="3.40.640.10:FF:000033">
    <property type="entry name" value="Aspartate aminotransferase"/>
    <property type="match status" value="1"/>
</dbReference>
<comment type="similarity">
    <text evidence="2">Belongs to the class-I pyridoxal-phosphate-dependent aminotransferase family.</text>
</comment>
<dbReference type="PANTHER" id="PTHR46383">
    <property type="entry name" value="ASPARTATE AMINOTRANSFERASE"/>
    <property type="match status" value="1"/>
</dbReference>
<dbReference type="InterPro" id="IPR015421">
    <property type="entry name" value="PyrdxlP-dep_Trfase_major"/>
</dbReference>
<dbReference type="PANTHER" id="PTHR46383:SF1">
    <property type="entry name" value="ASPARTATE AMINOTRANSFERASE"/>
    <property type="match status" value="1"/>
</dbReference>
<dbReference type="GO" id="GO:0008483">
    <property type="term" value="F:transaminase activity"/>
    <property type="evidence" value="ECO:0007669"/>
    <property type="project" value="UniProtKB-KW"/>
</dbReference>
<evidence type="ECO:0000259" key="6">
    <source>
        <dbReference type="Pfam" id="PF00155"/>
    </source>
</evidence>
<dbReference type="SUPFAM" id="SSF53383">
    <property type="entry name" value="PLP-dependent transferases"/>
    <property type="match status" value="1"/>
</dbReference>
<dbReference type="EMBL" id="FOOC01000017">
    <property type="protein sequence ID" value="SFF65074.1"/>
    <property type="molecule type" value="Genomic_DNA"/>
</dbReference>
<dbReference type="AlphaFoldDB" id="A0A1I2KDN6"/>
<protein>
    <submittedName>
        <fullName evidence="7">Aspartate aminotransferase</fullName>
    </submittedName>
</protein>
<evidence type="ECO:0000256" key="5">
    <source>
        <dbReference type="ARBA" id="ARBA00022898"/>
    </source>
</evidence>
<dbReference type="InterPro" id="IPR015424">
    <property type="entry name" value="PyrdxlP-dep_Trfase"/>
</dbReference>
<dbReference type="Gene3D" id="3.40.640.10">
    <property type="entry name" value="Type I PLP-dependent aspartate aminotransferase-like (Major domain)"/>
    <property type="match status" value="1"/>
</dbReference>
<evidence type="ECO:0000256" key="4">
    <source>
        <dbReference type="ARBA" id="ARBA00022679"/>
    </source>
</evidence>
<sequence length="416" mass="44856">MPVVAGFKYHPAPFAHIYRDPAVELSLAQRVGRIKPSPTLAVTAKAAELKAQGKDVLSLGAGEPDFDTPAHIKDAAHEAIRKGFTKYTAVGGTPSLKKAIIDKMRRDNGLDYKPNQVLVSNGGKQACYNLCQALLNATDEVIVPAPYWVSYPDMVLLADATPVFIETTAATRFKITPEQLERAIGPRTRMIWLNSPSNPSGMAYSKAELAALGEVLRKHPQVVIATDDMYEKILWTGEPYSNIVNACPDLYDRTVVIHAVSKTYSMTGWRIGWACGPAKLITAMADIQSQSTSNPNSIAQVAAEAALTGDQTCVSDMVKAFKARHDALVADLNTVPGVRCLPGDGTFYAFPNVEGLMARLGCKTDLELSDLLLEKALVAVVPGSAFGAPGHLRLSFATSEQVLKRSVERMKTLVCG</sequence>
<dbReference type="GO" id="GO:0006520">
    <property type="term" value="P:amino acid metabolic process"/>
    <property type="evidence" value="ECO:0007669"/>
    <property type="project" value="InterPro"/>
</dbReference>
<evidence type="ECO:0000256" key="2">
    <source>
        <dbReference type="ARBA" id="ARBA00007441"/>
    </source>
</evidence>
<keyword evidence="4 7" id="KW-0808">Transferase</keyword>
<dbReference type="Pfam" id="PF00155">
    <property type="entry name" value="Aminotran_1_2"/>
    <property type="match status" value="1"/>
</dbReference>
<keyword evidence="5" id="KW-0663">Pyridoxal phosphate</keyword>
<dbReference type="Proteomes" id="UP000199771">
    <property type="component" value="Unassembled WGS sequence"/>
</dbReference>
<accession>A0A1I2KDN6</accession>
<comment type="cofactor">
    <cofactor evidence="1">
        <name>pyridoxal 5'-phosphate</name>
        <dbReference type="ChEBI" id="CHEBI:597326"/>
    </cofactor>
</comment>
<evidence type="ECO:0000313" key="8">
    <source>
        <dbReference type="Proteomes" id="UP000199771"/>
    </source>
</evidence>
<feature type="domain" description="Aminotransferase class I/classII large" evidence="6">
    <location>
        <begin position="54"/>
        <end position="409"/>
    </location>
</feature>
<evidence type="ECO:0000256" key="1">
    <source>
        <dbReference type="ARBA" id="ARBA00001933"/>
    </source>
</evidence>
<keyword evidence="8" id="KW-1185">Reference proteome</keyword>
<dbReference type="CDD" id="cd00609">
    <property type="entry name" value="AAT_like"/>
    <property type="match status" value="1"/>
</dbReference>